<protein>
    <submittedName>
        <fullName evidence="2">Uncharacterized protein</fullName>
    </submittedName>
</protein>
<evidence type="ECO:0000313" key="3">
    <source>
        <dbReference type="Proteomes" id="UP000694568"/>
    </source>
</evidence>
<evidence type="ECO:0000313" key="2">
    <source>
        <dbReference type="Ensembl" id="ENSSLUP00000021511.1"/>
    </source>
</evidence>
<organism evidence="2 3">
    <name type="scientific">Sander lucioperca</name>
    <name type="common">Pike-perch</name>
    <name type="synonym">Perca lucioperca</name>
    <dbReference type="NCBI Taxonomy" id="283035"/>
    <lineage>
        <taxon>Eukaryota</taxon>
        <taxon>Metazoa</taxon>
        <taxon>Chordata</taxon>
        <taxon>Craniata</taxon>
        <taxon>Vertebrata</taxon>
        <taxon>Euteleostomi</taxon>
        <taxon>Actinopterygii</taxon>
        <taxon>Neopterygii</taxon>
        <taxon>Teleostei</taxon>
        <taxon>Neoteleostei</taxon>
        <taxon>Acanthomorphata</taxon>
        <taxon>Eupercaria</taxon>
        <taxon>Perciformes</taxon>
        <taxon>Percoidei</taxon>
        <taxon>Percidae</taxon>
        <taxon>Luciopercinae</taxon>
        <taxon>Sander</taxon>
    </lineage>
</organism>
<feature type="region of interest" description="Disordered" evidence="1">
    <location>
        <begin position="27"/>
        <end position="95"/>
    </location>
</feature>
<reference evidence="2" key="2">
    <citation type="submission" date="2025-09" db="UniProtKB">
        <authorList>
            <consortium name="Ensembl"/>
        </authorList>
    </citation>
    <scope>IDENTIFICATION</scope>
</reference>
<keyword evidence="3" id="KW-1185">Reference proteome</keyword>
<name>A0A8C9Y9F6_SANLU</name>
<dbReference type="Proteomes" id="UP000694568">
    <property type="component" value="Unplaced"/>
</dbReference>
<dbReference type="AlphaFoldDB" id="A0A8C9Y9F6"/>
<accession>A0A8C9Y9F6</accession>
<evidence type="ECO:0000256" key="1">
    <source>
        <dbReference type="SAM" id="MobiDB-lite"/>
    </source>
</evidence>
<feature type="compositionally biased region" description="Polar residues" evidence="1">
    <location>
        <begin position="36"/>
        <end position="56"/>
    </location>
</feature>
<sequence>MALKLCKDMTSTLSFTSSQTNGCSVLDGKPFEKTKPNSPVNFSEPSLDTSNKNTKNSPDDERGDSKTDFTVKPKAENSLGGSSPHLGLYVKKNTL</sequence>
<reference evidence="2" key="1">
    <citation type="submission" date="2025-08" db="UniProtKB">
        <authorList>
            <consortium name="Ensembl"/>
        </authorList>
    </citation>
    <scope>IDENTIFICATION</scope>
</reference>
<feature type="compositionally biased region" description="Basic and acidic residues" evidence="1">
    <location>
        <begin position="57"/>
        <end position="75"/>
    </location>
</feature>
<proteinExistence type="predicted"/>
<dbReference type="Ensembl" id="ENSSLUT00000022229.1">
    <property type="protein sequence ID" value="ENSSLUP00000021511.1"/>
    <property type="gene ID" value="ENSSLUG00000009954.1"/>
</dbReference>